<protein>
    <submittedName>
        <fullName evidence="2">GL23599</fullName>
    </submittedName>
</protein>
<keyword evidence="1" id="KW-0472">Membrane</keyword>
<dbReference type="AlphaFoldDB" id="B4G2I7"/>
<evidence type="ECO:0000313" key="2">
    <source>
        <dbReference type="EMBL" id="EDW24032.1"/>
    </source>
</evidence>
<sequence>MTKLLPILFACYMHLFSGKKAYENQTYLGSLIFFLSMMDLLYGNEILPKKYCRMGRLFKVMLETFFVWIISEMTMRFFWTKLEGSIDFALRFITEADGTRFFLLEVITVSLGLLHWGMISAVTHQQYGLYNFLFRTCYNKIRELVRC</sequence>
<organism evidence="3">
    <name type="scientific">Drosophila persimilis</name>
    <name type="common">Fruit fly</name>
    <dbReference type="NCBI Taxonomy" id="7234"/>
    <lineage>
        <taxon>Eukaryota</taxon>
        <taxon>Metazoa</taxon>
        <taxon>Ecdysozoa</taxon>
        <taxon>Arthropoda</taxon>
        <taxon>Hexapoda</taxon>
        <taxon>Insecta</taxon>
        <taxon>Pterygota</taxon>
        <taxon>Neoptera</taxon>
        <taxon>Endopterygota</taxon>
        <taxon>Diptera</taxon>
        <taxon>Brachycera</taxon>
        <taxon>Muscomorpha</taxon>
        <taxon>Ephydroidea</taxon>
        <taxon>Drosophilidae</taxon>
        <taxon>Drosophila</taxon>
        <taxon>Sophophora</taxon>
    </lineage>
</organism>
<dbReference type="EMBL" id="CH479179">
    <property type="protein sequence ID" value="EDW24032.1"/>
    <property type="molecule type" value="Genomic_DNA"/>
</dbReference>
<dbReference type="InterPro" id="IPR032145">
    <property type="entry name" value="DUF4818"/>
</dbReference>
<name>B4G2I7_DROPE</name>
<feature type="transmembrane region" description="Helical" evidence="1">
    <location>
        <begin position="60"/>
        <end position="79"/>
    </location>
</feature>
<dbReference type="OrthoDB" id="7865841at2759"/>
<feature type="transmembrane region" description="Helical" evidence="1">
    <location>
        <begin position="27"/>
        <end position="48"/>
    </location>
</feature>
<dbReference type="Pfam" id="PF16089">
    <property type="entry name" value="DUF4818"/>
    <property type="match status" value="1"/>
</dbReference>
<keyword evidence="3" id="KW-1185">Reference proteome</keyword>
<evidence type="ECO:0000313" key="3">
    <source>
        <dbReference type="Proteomes" id="UP000008744"/>
    </source>
</evidence>
<keyword evidence="1" id="KW-0812">Transmembrane</keyword>
<dbReference type="STRING" id="7234.B4G2I7"/>
<keyword evidence="1" id="KW-1133">Transmembrane helix</keyword>
<proteinExistence type="predicted"/>
<dbReference type="Proteomes" id="UP000008744">
    <property type="component" value="Unassembled WGS sequence"/>
</dbReference>
<reference evidence="2 3" key="1">
    <citation type="journal article" date="2007" name="Nature">
        <title>Evolution of genes and genomes on the Drosophila phylogeny.</title>
        <authorList>
            <consortium name="Drosophila 12 Genomes Consortium"/>
            <person name="Clark A.G."/>
            <person name="Eisen M.B."/>
            <person name="Smith D.R."/>
            <person name="Bergman C.M."/>
            <person name="Oliver B."/>
            <person name="Markow T.A."/>
            <person name="Kaufman T.C."/>
            <person name="Kellis M."/>
            <person name="Gelbart W."/>
            <person name="Iyer V.N."/>
            <person name="Pollard D.A."/>
            <person name="Sackton T.B."/>
            <person name="Larracuente A.M."/>
            <person name="Singh N.D."/>
            <person name="Abad J.P."/>
            <person name="Abt D.N."/>
            <person name="Adryan B."/>
            <person name="Aguade M."/>
            <person name="Akashi H."/>
            <person name="Anderson W.W."/>
            <person name="Aquadro C.F."/>
            <person name="Ardell D.H."/>
            <person name="Arguello R."/>
            <person name="Artieri C.G."/>
            <person name="Barbash D.A."/>
            <person name="Barker D."/>
            <person name="Barsanti P."/>
            <person name="Batterham P."/>
            <person name="Batzoglou S."/>
            <person name="Begun D."/>
            <person name="Bhutkar A."/>
            <person name="Blanco E."/>
            <person name="Bosak S.A."/>
            <person name="Bradley R.K."/>
            <person name="Brand A.D."/>
            <person name="Brent M.R."/>
            <person name="Brooks A.N."/>
            <person name="Brown R.H."/>
            <person name="Butlin R.K."/>
            <person name="Caggese C."/>
            <person name="Calvi B.R."/>
            <person name="Bernardo de Carvalho A."/>
            <person name="Caspi A."/>
            <person name="Castrezana S."/>
            <person name="Celniker S.E."/>
            <person name="Chang J.L."/>
            <person name="Chapple C."/>
            <person name="Chatterji S."/>
            <person name="Chinwalla A."/>
            <person name="Civetta A."/>
            <person name="Clifton S.W."/>
            <person name="Comeron J.M."/>
            <person name="Costello J.C."/>
            <person name="Coyne J.A."/>
            <person name="Daub J."/>
            <person name="David R.G."/>
            <person name="Delcher A.L."/>
            <person name="Delehaunty K."/>
            <person name="Do C.B."/>
            <person name="Ebling H."/>
            <person name="Edwards K."/>
            <person name="Eickbush T."/>
            <person name="Evans J.D."/>
            <person name="Filipski A."/>
            <person name="Findeiss S."/>
            <person name="Freyhult E."/>
            <person name="Fulton L."/>
            <person name="Fulton R."/>
            <person name="Garcia A.C."/>
            <person name="Gardiner A."/>
            <person name="Garfield D.A."/>
            <person name="Garvin B.E."/>
            <person name="Gibson G."/>
            <person name="Gilbert D."/>
            <person name="Gnerre S."/>
            <person name="Godfrey J."/>
            <person name="Good R."/>
            <person name="Gotea V."/>
            <person name="Gravely B."/>
            <person name="Greenberg A.J."/>
            <person name="Griffiths-Jones S."/>
            <person name="Gross S."/>
            <person name="Guigo R."/>
            <person name="Gustafson E.A."/>
            <person name="Haerty W."/>
            <person name="Hahn M.W."/>
            <person name="Halligan D.L."/>
            <person name="Halpern A.L."/>
            <person name="Halter G.M."/>
            <person name="Han M.V."/>
            <person name="Heger A."/>
            <person name="Hillier L."/>
            <person name="Hinrichs A.S."/>
            <person name="Holmes I."/>
            <person name="Hoskins R.A."/>
            <person name="Hubisz M.J."/>
            <person name="Hultmark D."/>
            <person name="Huntley M.A."/>
            <person name="Jaffe D.B."/>
            <person name="Jagadeeshan S."/>
            <person name="Jeck W.R."/>
            <person name="Johnson J."/>
            <person name="Jones C.D."/>
            <person name="Jordan W.C."/>
            <person name="Karpen G.H."/>
            <person name="Kataoka E."/>
            <person name="Keightley P.D."/>
            <person name="Kheradpour P."/>
            <person name="Kirkness E.F."/>
            <person name="Koerich L.B."/>
            <person name="Kristiansen K."/>
            <person name="Kudrna D."/>
            <person name="Kulathinal R.J."/>
            <person name="Kumar S."/>
            <person name="Kwok R."/>
            <person name="Lander E."/>
            <person name="Langley C.H."/>
            <person name="Lapoint R."/>
            <person name="Lazzaro B.P."/>
            <person name="Lee S.J."/>
            <person name="Levesque L."/>
            <person name="Li R."/>
            <person name="Lin C.F."/>
            <person name="Lin M.F."/>
            <person name="Lindblad-Toh K."/>
            <person name="Llopart A."/>
            <person name="Long M."/>
            <person name="Low L."/>
            <person name="Lozovsky E."/>
            <person name="Lu J."/>
            <person name="Luo M."/>
            <person name="Machado C.A."/>
            <person name="Makalowski W."/>
            <person name="Marzo M."/>
            <person name="Matsuda M."/>
            <person name="Matzkin L."/>
            <person name="McAllister B."/>
            <person name="McBride C.S."/>
            <person name="McKernan B."/>
            <person name="McKernan K."/>
            <person name="Mendez-Lago M."/>
            <person name="Minx P."/>
            <person name="Mollenhauer M.U."/>
            <person name="Montooth K."/>
            <person name="Mount S.M."/>
            <person name="Mu X."/>
            <person name="Myers E."/>
            <person name="Negre B."/>
            <person name="Newfeld S."/>
            <person name="Nielsen R."/>
            <person name="Noor M.A."/>
            <person name="O'Grady P."/>
            <person name="Pachter L."/>
            <person name="Papaceit M."/>
            <person name="Parisi M.J."/>
            <person name="Parisi M."/>
            <person name="Parts L."/>
            <person name="Pedersen J.S."/>
            <person name="Pesole G."/>
            <person name="Phillippy A.M."/>
            <person name="Ponting C.P."/>
            <person name="Pop M."/>
            <person name="Porcelli D."/>
            <person name="Powell J.R."/>
            <person name="Prohaska S."/>
            <person name="Pruitt K."/>
            <person name="Puig M."/>
            <person name="Quesneville H."/>
            <person name="Ram K.R."/>
            <person name="Rand D."/>
            <person name="Rasmussen M.D."/>
            <person name="Reed L.K."/>
            <person name="Reenan R."/>
            <person name="Reily A."/>
            <person name="Remington K.A."/>
            <person name="Rieger T.T."/>
            <person name="Ritchie M.G."/>
            <person name="Robin C."/>
            <person name="Rogers Y.H."/>
            <person name="Rohde C."/>
            <person name="Rozas J."/>
            <person name="Rubenfield M.J."/>
            <person name="Ruiz A."/>
            <person name="Russo S."/>
            <person name="Salzberg S.L."/>
            <person name="Sanchez-Gracia A."/>
            <person name="Saranga D.J."/>
            <person name="Sato H."/>
            <person name="Schaeffer S.W."/>
            <person name="Schatz M.C."/>
            <person name="Schlenke T."/>
            <person name="Schwartz R."/>
            <person name="Segarra C."/>
            <person name="Singh R.S."/>
            <person name="Sirot L."/>
            <person name="Sirota M."/>
            <person name="Sisneros N.B."/>
            <person name="Smith C.D."/>
            <person name="Smith T.F."/>
            <person name="Spieth J."/>
            <person name="Stage D.E."/>
            <person name="Stark A."/>
            <person name="Stephan W."/>
            <person name="Strausberg R.L."/>
            <person name="Strempel S."/>
            <person name="Sturgill D."/>
            <person name="Sutton G."/>
            <person name="Sutton G.G."/>
            <person name="Tao W."/>
            <person name="Teichmann S."/>
            <person name="Tobari Y.N."/>
            <person name="Tomimura Y."/>
            <person name="Tsolas J.M."/>
            <person name="Valente V.L."/>
            <person name="Venter E."/>
            <person name="Venter J.C."/>
            <person name="Vicario S."/>
            <person name="Vieira F.G."/>
            <person name="Vilella A.J."/>
            <person name="Villasante A."/>
            <person name="Walenz B."/>
            <person name="Wang J."/>
            <person name="Wasserman M."/>
            <person name="Watts T."/>
            <person name="Wilson D."/>
            <person name="Wilson R.K."/>
            <person name="Wing R.A."/>
            <person name="Wolfner M.F."/>
            <person name="Wong A."/>
            <person name="Wong G.K."/>
            <person name="Wu C.I."/>
            <person name="Wu G."/>
            <person name="Yamamoto D."/>
            <person name="Yang H.P."/>
            <person name="Yang S.P."/>
            <person name="Yorke J.A."/>
            <person name="Yoshida K."/>
            <person name="Zdobnov E."/>
            <person name="Zhang P."/>
            <person name="Zhang Y."/>
            <person name="Zimin A.V."/>
            <person name="Baldwin J."/>
            <person name="Abdouelleil A."/>
            <person name="Abdulkadir J."/>
            <person name="Abebe A."/>
            <person name="Abera B."/>
            <person name="Abreu J."/>
            <person name="Acer S.C."/>
            <person name="Aftuck L."/>
            <person name="Alexander A."/>
            <person name="An P."/>
            <person name="Anderson E."/>
            <person name="Anderson S."/>
            <person name="Arachi H."/>
            <person name="Azer M."/>
            <person name="Bachantsang P."/>
            <person name="Barry A."/>
            <person name="Bayul T."/>
            <person name="Berlin A."/>
            <person name="Bessette D."/>
            <person name="Bloom T."/>
            <person name="Blye J."/>
            <person name="Boguslavskiy L."/>
            <person name="Bonnet C."/>
            <person name="Boukhgalter B."/>
            <person name="Bourzgui I."/>
            <person name="Brown A."/>
            <person name="Cahill P."/>
            <person name="Channer S."/>
            <person name="Cheshatsang Y."/>
            <person name="Chuda L."/>
            <person name="Citroen M."/>
            <person name="Collymore A."/>
            <person name="Cooke P."/>
            <person name="Costello M."/>
            <person name="D'Aco K."/>
            <person name="Daza R."/>
            <person name="De Haan G."/>
            <person name="DeGray S."/>
            <person name="DeMaso C."/>
            <person name="Dhargay N."/>
            <person name="Dooley K."/>
            <person name="Dooley E."/>
            <person name="Doricent M."/>
            <person name="Dorje P."/>
            <person name="Dorjee K."/>
            <person name="Dupes A."/>
            <person name="Elong R."/>
            <person name="Falk J."/>
            <person name="Farina A."/>
            <person name="Faro S."/>
            <person name="Ferguson D."/>
            <person name="Fisher S."/>
            <person name="Foley C.D."/>
            <person name="Franke A."/>
            <person name="Friedrich D."/>
            <person name="Gadbois L."/>
            <person name="Gearin G."/>
            <person name="Gearin C.R."/>
            <person name="Giannoukos G."/>
            <person name="Goode T."/>
            <person name="Graham J."/>
            <person name="Grandbois E."/>
            <person name="Grewal S."/>
            <person name="Gyaltsen K."/>
            <person name="Hafez N."/>
            <person name="Hagos B."/>
            <person name="Hall J."/>
            <person name="Henson C."/>
            <person name="Hollinger A."/>
            <person name="Honan T."/>
            <person name="Huard M.D."/>
            <person name="Hughes L."/>
            <person name="Hurhula B."/>
            <person name="Husby M.E."/>
            <person name="Kamat A."/>
            <person name="Kanga B."/>
            <person name="Kashin S."/>
            <person name="Khazanovich D."/>
            <person name="Kisner P."/>
            <person name="Lance K."/>
            <person name="Lara M."/>
            <person name="Lee W."/>
            <person name="Lennon N."/>
            <person name="Letendre F."/>
            <person name="LeVine R."/>
            <person name="Lipovsky A."/>
            <person name="Liu X."/>
            <person name="Liu J."/>
            <person name="Liu S."/>
            <person name="Lokyitsang T."/>
            <person name="Lokyitsang Y."/>
            <person name="Lubonja R."/>
            <person name="Lui A."/>
            <person name="MacDonald P."/>
            <person name="Magnisalis V."/>
            <person name="Maru K."/>
            <person name="Matthews C."/>
            <person name="McCusker W."/>
            <person name="McDonough S."/>
            <person name="Mehta T."/>
            <person name="Meldrim J."/>
            <person name="Meneus L."/>
            <person name="Mihai O."/>
            <person name="Mihalev A."/>
            <person name="Mihova T."/>
            <person name="Mittelman R."/>
            <person name="Mlenga V."/>
            <person name="Montmayeur A."/>
            <person name="Mulrain L."/>
            <person name="Navidi A."/>
            <person name="Naylor J."/>
            <person name="Negash T."/>
            <person name="Nguyen T."/>
            <person name="Nguyen N."/>
            <person name="Nicol R."/>
            <person name="Norbu C."/>
            <person name="Norbu N."/>
            <person name="Novod N."/>
            <person name="O'Neill B."/>
            <person name="Osman S."/>
            <person name="Markiewicz E."/>
            <person name="Oyono O.L."/>
            <person name="Patti C."/>
            <person name="Phunkhang P."/>
            <person name="Pierre F."/>
            <person name="Priest M."/>
            <person name="Raghuraman S."/>
            <person name="Rege F."/>
            <person name="Reyes R."/>
            <person name="Rise C."/>
            <person name="Rogov P."/>
            <person name="Ross K."/>
            <person name="Ryan E."/>
            <person name="Settipalli S."/>
            <person name="Shea T."/>
            <person name="Sherpa N."/>
            <person name="Shi L."/>
            <person name="Shih D."/>
            <person name="Sparrow T."/>
            <person name="Spaulding J."/>
            <person name="Stalker J."/>
            <person name="Stange-Thomann N."/>
            <person name="Stavropoulos S."/>
            <person name="Stone C."/>
            <person name="Strader C."/>
            <person name="Tesfaye S."/>
            <person name="Thomson T."/>
            <person name="Thoulutsang Y."/>
            <person name="Thoulutsang D."/>
            <person name="Topham K."/>
            <person name="Topping I."/>
            <person name="Tsamla T."/>
            <person name="Vassiliev H."/>
            <person name="Vo A."/>
            <person name="Wangchuk T."/>
            <person name="Wangdi T."/>
            <person name="Weiand M."/>
            <person name="Wilkinson J."/>
            <person name="Wilson A."/>
            <person name="Yadav S."/>
            <person name="Young G."/>
            <person name="Yu Q."/>
            <person name="Zembek L."/>
            <person name="Zhong D."/>
            <person name="Zimmer A."/>
            <person name="Zwirko Z."/>
            <person name="Jaffe D.B."/>
            <person name="Alvarez P."/>
            <person name="Brockman W."/>
            <person name="Butler J."/>
            <person name="Chin C."/>
            <person name="Gnerre S."/>
            <person name="Grabherr M."/>
            <person name="Kleber M."/>
            <person name="Mauceli E."/>
            <person name="MacCallum I."/>
        </authorList>
    </citation>
    <scope>NUCLEOTIDE SEQUENCE [LARGE SCALE GENOMIC DNA]</scope>
    <source>
        <strain evidence="3">MSH-3 / Tucson 14011-0111.49</strain>
    </source>
</reference>
<dbReference type="HOGENOM" id="CLU_124626_0_0_1"/>
<evidence type="ECO:0000256" key="1">
    <source>
        <dbReference type="SAM" id="Phobius"/>
    </source>
</evidence>
<feature type="transmembrane region" description="Helical" evidence="1">
    <location>
        <begin position="99"/>
        <end position="119"/>
    </location>
</feature>
<dbReference type="OMA" id="ETFFVWI"/>
<gene>
    <name evidence="2" type="primary">Dper\GL23599</name>
    <name evidence="2" type="ORF">Dper_GL23599</name>
</gene>
<dbReference type="PhylomeDB" id="B4G2I7"/>
<accession>B4G2I7</accession>